<feature type="domain" description="Gfo/Idh/MocA-like oxidoreductase N-terminal" evidence="1">
    <location>
        <begin position="1"/>
        <end position="118"/>
    </location>
</feature>
<reference evidence="4" key="1">
    <citation type="submission" date="2016-07" db="EMBL/GenBank/DDBJ databases">
        <title>Frankia sp. NRRL B-16219 Genome sequencing.</title>
        <authorList>
            <person name="Ghodhbane-Gtari F."/>
            <person name="Swanson E."/>
            <person name="Gueddou A."/>
            <person name="Louati M."/>
            <person name="Nouioui I."/>
            <person name="Hezbri K."/>
            <person name="Abebe-Akele F."/>
            <person name="Simpson S."/>
            <person name="Morris K."/>
            <person name="Thomas K."/>
            <person name="Gtari M."/>
            <person name="Tisa L.S."/>
        </authorList>
    </citation>
    <scope>NUCLEOTIDE SEQUENCE [LARGE SCALE GENOMIC DNA]</scope>
    <source>
        <strain evidence="4">NRRL B-16219</strain>
    </source>
</reference>
<dbReference type="InterPro" id="IPR055170">
    <property type="entry name" value="GFO_IDH_MocA-like_dom"/>
</dbReference>
<dbReference type="Gene3D" id="3.40.50.720">
    <property type="entry name" value="NAD(P)-binding Rossmann-like Domain"/>
    <property type="match status" value="1"/>
</dbReference>
<dbReference type="Pfam" id="PF01408">
    <property type="entry name" value="GFO_IDH_MocA"/>
    <property type="match status" value="1"/>
</dbReference>
<comment type="caution">
    <text evidence="3">The sequence shown here is derived from an EMBL/GenBank/DDBJ whole genome shotgun (WGS) entry which is preliminary data.</text>
</comment>
<feature type="domain" description="GFO/IDH/MocA-like oxidoreductase" evidence="2">
    <location>
        <begin position="138"/>
        <end position="272"/>
    </location>
</feature>
<dbReference type="OrthoDB" id="256869at2"/>
<dbReference type="PANTHER" id="PTHR43708:SF8">
    <property type="entry name" value="OXIDOREDUCTASE"/>
    <property type="match status" value="1"/>
</dbReference>
<dbReference type="InterPro" id="IPR000683">
    <property type="entry name" value="Gfo/Idh/MocA-like_OxRdtase_N"/>
</dbReference>
<evidence type="ECO:0000313" key="3">
    <source>
        <dbReference type="EMBL" id="OHV42270.1"/>
    </source>
</evidence>
<dbReference type="SUPFAM" id="SSF51735">
    <property type="entry name" value="NAD(P)-binding Rossmann-fold domains"/>
    <property type="match status" value="1"/>
</dbReference>
<dbReference type="SUPFAM" id="SSF55347">
    <property type="entry name" value="Glyceraldehyde-3-phosphate dehydrogenase-like, C-terminal domain"/>
    <property type="match status" value="1"/>
</dbReference>
<name>A0A1S1R7W4_9ACTN</name>
<dbReference type="Gene3D" id="3.30.360.10">
    <property type="entry name" value="Dihydrodipicolinate Reductase, domain 2"/>
    <property type="match status" value="1"/>
</dbReference>
<gene>
    <name evidence="3" type="ORF">BBK14_11515</name>
</gene>
<dbReference type="AlphaFoldDB" id="A0A1S1R7W4"/>
<proteinExistence type="predicted"/>
<evidence type="ECO:0000259" key="1">
    <source>
        <dbReference type="Pfam" id="PF01408"/>
    </source>
</evidence>
<dbReference type="Pfam" id="PF22725">
    <property type="entry name" value="GFO_IDH_MocA_C3"/>
    <property type="match status" value="1"/>
</dbReference>
<dbReference type="InterPro" id="IPR036291">
    <property type="entry name" value="NAD(P)-bd_dom_sf"/>
</dbReference>
<evidence type="ECO:0000313" key="4">
    <source>
        <dbReference type="Proteomes" id="UP000179769"/>
    </source>
</evidence>
<dbReference type="RefSeq" id="WP_071060287.1">
    <property type="nucleotide sequence ID" value="NZ_MAXA01000047.1"/>
</dbReference>
<dbReference type="GO" id="GO:0000166">
    <property type="term" value="F:nucleotide binding"/>
    <property type="evidence" value="ECO:0007669"/>
    <property type="project" value="InterPro"/>
</dbReference>
<organism evidence="3 4">
    <name type="scientific">Parafrankia soli</name>
    <dbReference type="NCBI Taxonomy" id="2599596"/>
    <lineage>
        <taxon>Bacteria</taxon>
        <taxon>Bacillati</taxon>
        <taxon>Actinomycetota</taxon>
        <taxon>Actinomycetes</taxon>
        <taxon>Frankiales</taxon>
        <taxon>Frankiaceae</taxon>
        <taxon>Parafrankia</taxon>
    </lineage>
</organism>
<protein>
    <submittedName>
        <fullName evidence="3">Oxidoreductase</fullName>
    </submittedName>
</protein>
<dbReference type="EMBL" id="MAXA01000047">
    <property type="protein sequence ID" value="OHV42270.1"/>
    <property type="molecule type" value="Genomic_DNA"/>
</dbReference>
<accession>A0A1S1R7W4</accession>
<sequence length="364" mass="38144">MRVAVVGLGWAGRSIWLPRLREHAAYDVVALVDPDAAARAELAAALDGQAPVGLFDDPDALRRAEVDLAVVAVPNHLHSFVAARLLNVGVPVFLEKPVCLSTAEADTLAAAELAGGAMLLAGSASRFRADTRALYDLAGLLGEIRHVDVSWVRARGVPDAGGWFTQRSLAGGGALVDLGWHLLDAVAPFVGTDGFVQAVGTVSSDFVANAAWGAAWRHEDAAQSRAGGDVEDTVRAFLVAGSGVSVSLRASWASHQALDATVIRVEGSAGTAELRCTFGFSPNRHPASTLTWTKDGVDSAVDVVTEPIGAEYRRQLDELPALLADAGQRGRAVAQARSTIAAIERVYDSARPRNHAIPAARVAF</sequence>
<dbReference type="InterPro" id="IPR051317">
    <property type="entry name" value="Gfo/Idh/MocA_oxidoreduct"/>
</dbReference>
<evidence type="ECO:0000259" key="2">
    <source>
        <dbReference type="Pfam" id="PF22725"/>
    </source>
</evidence>
<dbReference type="PANTHER" id="PTHR43708">
    <property type="entry name" value="CONSERVED EXPRESSED OXIDOREDUCTASE (EUROFUNG)"/>
    <property type="match status" value="1"/>
</dbReference>
<dbReference type="Proteomes" id="UP000179769">
    <property type="component" value="Unassembled WGS sequence"/>
</dbReference>
<keyword evidence="4" id="KW-1185">Reference proteome</keyword>